<dbReference type="SMART" id="SM00042">
    <property type="entry name" value="CUB"/>
    <property type="match status" value="2"/>
</dbReference>
<dbReference type="SUPFAM" id="SSF49854">
    <property type="entry name" value="Spermadhesin, CUB domain"/>
    <property type="match status" value="2"/>
</dbReference>
<sequence>MASAGRDAPDSRRYTYITELCLSFEPGHHLRSPVRYPLSYWSVLKVSVSGVGDMTESETLTHLGYQHCFYEFSTVFRQGDVIRVSILDNSLSCDDDNNTLEVFDAFSTRPRNLGRACAGGVTEFTSPKEILYLVFQSGSFDVAKGSGFRLQAEAVPKYTHCYSQQAKVLTAQSEPQEITTPYYPFEVAPGVNCQWLLKSGPGQAVRLEVTHVDMVGSNNCYNFALHVFDGKTPYDDEKLGSVCDKEKAPLTFQSSGRFLFIQFTSGPNVLNSGGGVRLTFLSVSTGIGLHCRRLIKRLFSLLVQI</sequence>
<feature type="domain" description="CUB" evidence="3">
    <location>
        <begin position="161"/>
        <end position="283"/>
    </location>
</feature>
<dbReference type="RefSeq" id="XP_012941085.2">
    <property type="nucleotide sequence ID" value="XM_013085631.2"/>
</dbReference>
<dbReference type="PROSITE" id="PS01180">
    <property type="entry name" value="CUB"/>
    <property type="match status" value="1"/>
</dbReference>
<dbReference type="CDD" id="cd00041">
    <property type="entry name" value="CUB"/>
    <property type="match status" value="1"/>
</dbReference>
<gene>
    <name evidence="5" type="primary">LOC101848901</name>
</gene>
<evidence type="ECO:0000313" key="4">
    <source>
        <dbReference type="Proteomes" id="UP000694888"/>
    </source>
</evidence>
<dbReference type="PANTHER" id="PTHR46908">
    <property type="entry name" value="CUBILIN-LIKE PROTEIN"/>
    <property type="match status" value="1"/>
</dbReference>
<reference evidence="5" key="1">
    <citation type="submission" date="2025-08" db="UniProtKB">
        <authorList>
            <consortium name="RefSeq"/>
        </authorList>
    </citation>
    <scope>IDENTIFICATION</scope>
</reference>
<dbReference type="InterPro" id="IPR000859">
    <property type="entry name" value="CUB_dom"/>
</dbReference>
<dbReference type="Gene3D" id="2.60.120.290">
    <property type="entry name" value="Spermadhesin, CUB domain"/>
    <property type="match status" value="2"/>
</dbReference>
<comment type="caution">
    <text evidence="2">Lacks conserved residue(s) required for the propagation of feature annotation.</text>
</comment>
<evidence type="ECO:0000256" key="1">
    <source>
        <dbReference type="ARBA" id="ARBA00023157"/>
    </source>
</evidence>
<name>A0ABM1A593_APLCA</name>
<evidence type="ECO:0000259" key="3">
    <source>
        <dbReference type="PROSITE" id="PS01180"/>
    </source>
</evidence>
<dbReference type="InterPro" id="IPR052129">
    <property type="entry name" value="Spermadhesin-Link_domain"/>
</dbReference>
<accession>A0ABM1A593</accession>
<protein>
    <submittedName>
        <fullName evidence="5">Cubilin-like</fullName>
    </submittedName>
</protein>
<dbReference type="PANTHER" id="PTHR46908:SF8">
    <property type="entry name" value="C-TYPE LECTIN DOMAIN-CONTAINING PROTEIN"/>
    <property type="match status" value="1"/>
</dbReference>
<keyword evidence="1" id="KW-1015">Disulfide bond</keyword>
<dbReference type="Proteomes" id="UP000694888">
    <property type="component" value="Unplaced"/>
</dbReference>
<dbReference type="Pfam" id="PF00431">
    <property type="entry name" value="CUB"/>
    <property type="match status" value="1"/>
</dbReference>
<evidence type="ECO:0000313" key="5">
    <source>
        <dbReference type="RefSeq" id="XP_012941085.2"/>
    </source>
</evidence>
<organism evidence="4 5">
    <name type="scientific">Aplysia californica</name>
    <name type="common">California sea hare</name>
    <dbReference type="NCBI Taxonomy" id="6500"/>
    <lineage>
        <taxon>Eukaryota</taxon>
        <taxon>Metazoa</taxon>
        <taxon>Spiralia</taxon>
        <taxon>Lophotrochozoa</taxon>
        <taxon>Mollusca</taxon>
        <taxon>Gastropoda</taxon>
        <taxon>Heterobranchia</taxon>
        <taxon>Euthyneura</taxon>
        <taxon>Tectipleura</taxon>
        <taxon>Aplysiida</taxon>
        <taxon>Aplysioidea</taxon>
        <taxon>Aplysiidae</taxon>
        <taxon>Aplysia</taxon>
    </lineage>
</organism>
<dbReference type="InterPro" id="IPR035914">
    <property type="entry name" value="Sperma_CUB_dom_sf"/>
</dbReference>
<proteinExistence type="predicted"/>
<evidence type="ECO:0000256" key="2">
    <source>
        <dbReference type="PROSITE-ProRule" id="PRU00059"/>
    </source>
</evidence>
<dbReference type="GeneID" id="101848901"/>
<keyword evidence="4" id="KW-1185">Reference proteome</keyword>